<evidence type="ECO:0000313" key="1">
    <source>
        <dbReference type="EMBL" id="SVE57772.1"/>
    </source>
</evidence>
<sequence>MPQWKKDLIFVIVFIGENLGEDRFYIWENSSIQEIIFSNYQSLLQTHNGIRPRNPNSRHCAYSEEDLSFKDPLKVVLRGDRIEIGRDR</sequence>
<proteinExistence type="predicted"/>
<dbReference type="AlphaFoldDB" id="A0A383ELH4"/>
<name>A0A383ELH4_9ZZZZ</name>
<accession>A0A383ELH4</accession>
<organism evidence="1">
    <name type="scientific">marine metagenome</name>
    <dbReference type="NCBI Taxonomy" id="408172"/>
    <lineage>
        <taxon>unclassified sequences</taxon>
        <taxon>metagenomes</taxon>
        <taxon>ecological metagenomes</taxon>
    </lineage>
</organism>
<dbReference type="EMBL" id="UINC01227042">
    <property type="protein sequence ID" value="SVE57772.1"/>
    <property type="molecule type" value="Genomic_DNA"/>
</dbReference>
<gene>
    <name evidence="1" type="ORF">METZ01_LOCUS510626</name>
</gene>
<protein>
    <submittedName>
        <fullName evidence="1">Uncharacterized protein</fullName>
    </submittedName>
</protein>
<reference evidence="1" key="1">
    <citation type="submission" date="2018-05" db="EMBL/GenBank/DDBJ databases">
        <authorList>
            <person name="Lanie J.A."/>
            <person name="Ng W.-L."/>
            <person name="Kazmierczak K.M."/>
            <person name="Andrzejewski T.M."/>
            <person name="Davidsen T.M."/>
            <person name="Wayne K.J."/>
            <person name="Tettelin H."/>
            <person name="Glass J.I."/>
            <person name="Rusch D."/>
            <person name="Podicherti R."/>
            <person name="Tsui H.-C.T."/>
            <person name="Winkler M.E."/>
        </authorList>
    </citation>
    <scope>NUCLEOTIDE SEQUENCE</scope>
</reference>